<reference evidence="1 2" key="1">
    <citation type="journal article" date="2015" name="Nature">
        <title>rRNA introns, odd ribosomes, and small enigmatic genomes across a large radiation of phyla.</title>
        <authorList>
            <person name="Brown C.T."/>
            <person name="Hug L.A."/>
            <person name="Thomas B.C."/>
            <person name="Sharon I."/>
            <person name="Castelle C.J."/>
            <person name="Singh A."/>
            <person name="Wilkins M.J."/>
            <person name="Williams K.H."/>
            <person name="Banfield J.F."/>
        </authorList>
    </citation>
    <scope>NUCLEOTIDE SEQUENCE [LARGE SCALE GENOMIC DNA]</scope>
</reference>
<evidence type="ECO:0000313" key="2">
    <source>
        <dbReference type="Proteomes" id="UP000034032"/>
    </source>
</evidence>
<gene>
    <name evidence="1" type="ORF">UW79_C0022G0037</name>
</gene>
<dbReference type="AlphaFoldDB" id="A0A0G1MKH4"/>
<evidence type="ECO:0008006" key="3">
    <source>
        <dbReference type="Google" id="ProtNLM"/>
    </source>
</evidence>
<dbReference type="Proteomes" id="UP000034032">
    <property type="component" value="Unassembled WGS sequence"/>
</dbReference>
<dbReference type="InterPro" id="IPR027417">
    <property type="entry name" value="P-loop_NTPase"/>
</dbReference>
<protein>
    <recommendedName>
        <fullName evidence="3">Helicase HerA central domain-containing protein</fullName>
    </recommendedName>
</protein>
<proteinExistence type="predicted"/>
<dbReference type="EMBL" id="LCJR01000022">
    <property type="protein sequence ID" value="KKT81322.1"/>
    <property type="molecule type" value="Genomic_DNA"/>
</dbReference>
<organism evidence="1 2">
    <name type="scientific">Candidatus Yanofskybacteria bacterium GW2011_GWA2_44_9</name>
    <dbReference type="NCBI Taxonomy" id="1619025"/>
    <lineage>
        <taxon>Bacteria</taxon>
        <taxon>Candidatus Yanofskyibacteriota</taxon>
    </lineage>
</organism>
<sequence>MYVVGSTGMGKSEFLKNMAIQDIEAGHGVAFIDPHGDPSNDLLDHIPAHRIKDVIYFDPGDLEYPIAFNVMEGVGFDYRHLVASGLVGVFKKIWGVEAWSGFAQGPDRKRVLGGGVRKVCR</sequence>
<comment type="caution">
    <text evidence="1">The sequence shown here is derived from an EMBL/GenBank/DDBJ whole genome shotgun (WGS) entry which is preliminary data.</text>
</comment>
<name>A0A0G1MKH4_9BACT</name>
<accession>A0A0G1MKH4</accession>
<dbReference type="SUPFAM" id="SSF52540">
    <property type="entry name" value="P-loop containing nucleoside triphosphate hydrolases"/>
    <property type="match status" value="1"/>
</dbReference>
<dbReference type="Gene3D" id="3.40.50.300">
    <property type="entry name" value="P-loop containing nucleotide triphosphate hydrolases"/>
    <property type="match status" value="1"/>
</dbReference>
<evidence type="ECO:0000313" key="1">
    <source>
        <dbReference type="EMBL" id="KKT81322.1"/>
    </source>
</evidence>